<evidence type="ECO:0000256" key="1">
    <source>
        <dbReference type="ARBA" id="ARBA00004651"/>
    </source>
</evidence>
<comment type="similarity">
    <text evidence="2">Belongs to the drug/metabolite transporter (DMT) superfamily. Plant drug/metabolite exporter (P-DME) (TC 2.A.7.4) family.</text>
</comment>
<dbReference type="PANTHER" id="PTHR42920:SF26">
    <property type="entry name" value="OS03G0707200 PROTEIN"/>
    <property type="match status" value="1"/>
</dbReference>
<keyword evidence="3" id="KW-1003">Cell membrane</keyword>
<feature type="transmembrane region" description="Helical" evidence="8">
    <location>
        <begin position="351"/>
        <end position="369"/>
    </location>
</feature>
<dbReference type="PANTHER" id="PTHR42920">
    <property type="entry name" value="OS03G0707200 PROTEIN-RELATED"/>
    <property type="match status" value="1"/>
</dbReference>
<dbReference type="AlphaFoldDB" id="A0A2V0NL02"/>
<dbReference type="EMBL" id="BDRX01000002">
    <property type="protein sequence ID" value="GBF87729.1"/>
    <property type="molecule type" value="Genomic_DNA"/>
</dbReference>
<comment type="subcellular location">
    <subcellularLocation>
        <location evidence="1">Cell membrane</location>
        <topology evidence="1">Multi-pass membrane protein</topology>
    </subcellularLocation>
</comment>
<evidence type="ECO:0000256" key="2">
    <source>
        <dbReference type="ARBA" id="ARBA00007635"/>
    </source>
</evidence>
<keyword evidence="5 8" id="KW-1133">Transmembrane helix</keyword>
<accession>A0A2V0NL02</accession>
<feature type="transmembrane region" description="Helical" evidence="8">
    <location>
        <begin position="252"/>
        <end position="273"/>
    </location>
</feature>
<evidence type="ECO:0000256" key="3">
    <source>
        <dbReference type="ARBA" id="ARBA00022475"/>
    </source>
</evidence>
<feature type="transmembrane region" description="Helical" evidence="8">
    <location>
        <begin position="169"/>
        <end position="187"/>
    </location>
</feature>
<gene>
    <name evidence="10" type="ORF">Rsub_00440</name>
</gene>
<dbReference type="OrthoDB" id="2017960at2759"/>
<feature type="transmembrane region" description="Helical" evidence="8">
    <location>
        <begin position="194"/>
        <end position="211"/>
    </location>
</feature>
<dbReference type="InterPro" id="IPR051258">
    <property type="entry name" value="Diverse_Substrate_Transporter"/>
</dbReference>
<name>A0A2V0NL02_9CHLO</name>
<feature type="transmembrane region" description="Helical" evidence="8">
    <location>
        <begin position="146"/>
        <end position="163"/>
    </location>
</feature>
<proteinExistence type="inferred from homology"/>
<evidence type="ECO:0000256" key="8">
    <source>
        <dbReference type="SAM" id="Phobius"/>
    </source>
</evidence>
<evidence type="ECO:0000256" key="4">
    <source>
        <dbReference type="ARBA" id="ARBA00022692"/>
    </source>
</evidence>
<feature type="transmembrane region" description="Helical" evidence="8">
    <location>
        <begin position="85"/>
        <end position="103"/>
    </location>
</feature>
<dbReference type="InterPro" id="IPR037185">
    <property type="entry name" value="EmrE-like"/>
</dbReference>
<feature type="region of interest" description="Disordered" evidence="7">
    <location>
        <begin position="403"/>
        <end position="422"/>
    </location>
</feature>
<feature type="domain" description="EamA" evidence="9">
    <location>
        <begin position="294"/>
        <end position="389"/>
    </location>
</feature>
<dbReference type="Pfam" id="PF00892">
    <property type="entry name" value="EamA"/>
    <property type="match status" value="1"/>
</dbReference>
<feature type="transmembrane region" description="Helical" evidence="8">
    <location>
        <begin position="223"/>
        <end position="240"/>
    </location>
</feature>
<keyword evidence="11" id="KW-1185">Reference proteome</keyword>
<evidence type="ECO:0000313" key="10">
    <source>
        <dbReference type="EMBL" id="GBF87729.1"/>
    </source>
</evidence>
<protein>
    <recommendedName>
        <fullName evidence="9">EamA domain-containing protein</fullName>
    </recommendedName>
</protein>
<dbReference type="Proteomes" id="UP000247498">
    <property type="component" value="Unassembled WGS sequence"/>
</dbReference>
<dbReference type="STRING" id="307507.A0A2V0NL02"/>
<dbReference type="InterPro" id="IPR000620">
    <property type="entry name" value="EamA_dom"/>
</dbReference>
<evidence type="ECO:0000256" key="5">
    <source>
        <dbReference type="ARBA" id="ARBA00022989"/>
    </source>
</evidence>
<reference evidence="10 11" key="1">
    <citation type="journal article" date="2018" name="Sci. Rep.">
        <title>Raphidocelis subcapitata (=Pseudokirchneriella subcapitata) provides an insight into genome evolution and environmental adaptations in the Sphaeropleales.</title>
        <authorList>
            <person name="Suzuki S."/>
            <person name="Yamaguchi H."/>
            <person name="Nakajima N."/>
            <person name="Kawachi M."/>
        </authorList>
    </citation>
    <scope>NUCLEOTIDE SEQUENCE [LARGE SCALE GENOMIC DNA]</scope>
    <source>
        <strain evidence="10 11">NIES-35</strain>
    </source>
</reference>
<comment type="caution">
    <text evidence="10">The sequence shown here is derived from an EMBL/GenBank/DDBJ whole genome shotgun (WGS) entry which is preliminary data.</text>
</comment>
<sequence>MAPATAAARAVTALRHALPSPLLRGPRPRARVRAAVASPQLEDLVTPAAADDARHTLAPTTTPEPAPRAAGPLAWLPRFDGRLRGLVLLNAMVLLMGSNWAVLKSADAATLTDTTVFMAMRFMIAAAMFSPWLRPDKEIIKAGVQIGAWYAAGYVTQALALANTAASRASLLSTFTVLAVPIIAGLSGQRIRPVVWAAAAAALAGTAMLEGSGGDVPPNAGDLWAVASAVLFAAQICSAERQISRLPKRSELPLMAVSMLTVAALCAAAAAAAHAHAGDLPAAAAGVRELLSDWRAALPAALGGGGAVPAGEAVEATRTLQQLMYTAVFTTDAVLFAELVALQDVSSTDAAMIYSLEPVVGALMALVFLGERWGPMGWAGGATIFAASVGAQLVGATDAGGGGGAGGGGDGGGGGAGAGPSA</sequence>
<evidence type="ECO:0000256" key="7">
    <source>
        <dbReference type="SAM" id="MobiDB-lite"/>
    </source>
</evidence>
<evidence type="ECO:0000256" key="6">
    <source>
        <dbReference type="ARBA" id="ARBA00023136"/>
    </source>
</evidence>
<organism evidence="10 11">
    <name type="scientific">Raphidocelis subcapitata</name>
    <dbReference type="NCBI Taxonomy" id="307507"/>
    <lineage>
        <taxon>Eukaryota</taxon>
        <taxon>Viridiplantae</taxon>
        <taxon>Chlorophyta</taxon>
        <taxon>core chlorophytes</taxon>
        <taxon>Chlorophyceae</taxon>
        <taxon>CS clade</taxon>
        <taxon>Sphaeropleales</taxon>
        <taxon>Selenastraceae</taxon>
        <taxon>Raphidocelis</taxon>
    </lineage>
</organism>
<evidence type="ECO:0000313" key="11">
    <source>
        <dbReference type="Proteomes" id="UP000247498"/>
    </source>
</evidence>
<dbReference type="SUPFAM" id="SSF103481">
    <property type="entry name" value="Multidrug resistance efflux transporter EmrE"/>
    <property type="match status" value="2"/>
</dbReference>
<keyword evidence="4 8" id="KW-0812">Transmembrane</keyword>
<evidence type="ECO:0000259" key="9">
    <source>
        <dbReference type="Pfam" id="PF00892"/>
    </source>
</evidence>
<dbReference type="InParanoid" id="A0A2V0NL02"/>
<feature type="transmembrane region" description="Helical" evidence="8">
    <location>
        <begin position="115"/>
        <end position="134"/>
    </location>
</feature>
<dbReference type="GO" id="GO:0005886">
    <property type="term" value="C:plasma membrane"/>
    <property type="evidence" value="ECO:0007669"/>
    <property type="project" value="UniProtKB-SubCell"/>
</dbReference>
<keyword evidence="6 8" id="KW-0472">Membrane</keyword>